<keyword evidence="3" id="KW-0812">Transmembrane</keyword>
<name>A0AAQ3P8S7_VIGMU</name>
<dbReference type="AlphaFoldDB" id="A0AAQ3P8S7"/>
<accession>A0AAQ3P8S7</accession>
<gene>
    <name evidence="4" type="ORF">V8G54_001261</name>
</gene>
<evidence type="ECO:0000313" key="5">
    <source>
        <dbReference type="Proteomes" id="UP001374535"/>
    </source>
</evidence>
<sequence>MEGPAKAFAALPPPPGRYDQETYIVQFPKDQVYRVPPRENALFVEQFRNPVTLKKTRSGGCCCCGSRVLLTVALIVVSIVAVVGITLATLYFIFNPTGPEFSISNLVVNSGGGDKNSRSQYRMSLRVNNPNDKLGIHFAAGDVWLFFEGTKVAAGRFPWLDQGHEESSSVIVNMSGPSALFRRVSNSGEEPVALKLEMKLAMRIRIAGIEMWLMWSNVFCDFQVTGFGSKTHVLSQDCYTEFKQY</sequence>
<feature type="transmembrane region" description="Helical" evidence="3">
    <location>
        <begin position="68"/>
        <end position="94"/>
    </location>
</feature>
<evidence type="ECO:0008006" key="6">
    <source>
        <dbReference type="Google" id="ProtNLM"/>
    </source>
</evidence>
<dbReference type="GO" id="GO:0005886">
    <property type="term" value="C:plasma membrane"/>
    <property type="evidence" value="ECO:0007669"/>
    <property type="project" value="TreeGrafter"/>
</dbReference>
<evidence type="ECO:0000256" key="3">
    <source>
        <dbReference type="SAM" id="Phobius"/>
    </source>
</evidence>
<dbReference type="GO" id="GO:0098542">
    <property type="term" value="P:defense response to other organism"/>
    <property type="evidence" value="ECO:0007669"/>
    <property type="project" value="InterPro"/>
</dbReference>
<evidence type="ECO:0000313" key="4">
    <source>
        <dbReference type="EMBL" id="WVZ22717.1"/>
    </source>
</evidence>
<keyword evidence="3" id="KW-1133">Transmembrane helix</keyword>
<dbReference type="Proteomes" id="UP001374535">
    <property type="component" value="Chromosome 1"/>
</dbReference>
<dbReference type="EMBL" id="CP144700">
    <property type="protein sequence ID" value="WVZ22717.1"/>
    <property type="molecule type" value="Genomic_DNA"/>
</dbReference>
<proteinExistence type="predicted"/>
<keyword evidence="2 3" id="KW-0472">Membrane</keyword>
<protein>
    <recommendedName>
        <fullName evidence="6">Late embryogenesis abundant protein LEA-2 subgroup domain-containing protein</fullName>
    </recommendedName>
</protein>
<dbReference type="InterPro" id="IPR044839">
    <property type="entry name" value="NDR1-like"/>
</dbReference>
<evidence type="ECO:0000256" key="2">
    <source>
        <dbReference type="ARBA" id="ARBA00023136"/>
    </source>
</evidence>
<dbReference type="PANTHER" id="PTHR31234:SF68">
    <property type="entry name" value="EXPRESSED PROTEIN"/>
    <property type="match status" value="1"/>
</dbReference>
<evidence type="ECO:0000256" key="1">
    <source>
        <dbReference type="ARBA" id="ARBA00004370"/>
    </source>
</evidence>
<keyword evidence="5" id="KW-1185">Reference proteome</keyword>
<comment type="subcellular location">
    <subcellularLocation>
        <location evidence="1">Membrane</location>
    </subcellularLocation>
</comment>
<reference evidence="4 5" key="1">
    <citation type="journal article" date="2023" name="Life. Sci Alliance">
        <title>Evolutionary insights into 3D genome organization and epigenetic landscape of Vigna mungo.</title>
        <authorList>
            <person name="Junaid A."/>
            <person name="Singh B."/>
            <person name="Bhatia S."/>
        </authorList>
    </citation>
    <scope>NUCLEOTIDE SEQUENCE [LARGE SCALE GENOMIC DNA]</scope>
    <source>
        <strain evidence="4">Urdbean</strain>
    </source>
</reference>
<organism evidence="4 5">
    <name type="scientific">Vigna mungo</name>
    <name type="common">Black gram</name>
    <name type="synonym">Phaseolus mungo</name>
    <dbReference type="NCBI Taxonomy" id="3915"/>
    <lineage>
        <taxon>Eukaryota</taxon>
        <taxon>Viridiplantae</taxon>
        <taxon>Streptophyta</taxon>
        <taxon>Embryophyta</taxon>
        <taxon>Tracheophyta</taxon>
        <taxon>Spermatophyta</taxon>
        <taxon>Magnoliopsida</taxon>
        <taxon>eudicotyledons</taxon>
        <taxon>Gunneridae</taxon>
        <taxon>Pentapetalae</taxon>
        <taxon>rosids</taxon>
        <taxon>fabids</taxon>
        <taxon>Fabales</taxon>
        <taxon>Fabaceae</taxon>
        <taxon>Papilionoideae</taxon>
        <taxon>50 kb inversion clade</taxon>
        <taxon>NPAAA clade</taxon>
        <taxon>indigoferoid/millettioid clade</taxon>
        <taxon>Phaseoleae</taxon>
        <taxon>Vigna</taxon>
    </lineage>
</organism>
<dbReference type="PANTHER" id="PTHR31234">
    <property type="entry name" value="LATE EMBRYOGENESIS ABUNDANT (LEA) HYDROXYPROLINE-RICH GLYCOPROTEIN FAMILY"/>
    <property type="match status" value="1"/>
</dbReference>